<dbReference type="Pfam" id="PF05553">
    <property type="entry name" value="DUF761"/>
    <property type="match status" value="1"/>
</dbReference>
<evidence type="ECO:0000313" key="3">
    <source>
        <dbReference type="Proteomes" id="UP000236161"/>
    </source>
</evidence>
<accession>A0A2I0B3W3</accession>
<evidence type="ECO:0000256" key="1">
    <source>
        <dbReference type="SAM" id="MobiDB-lite"/>
    </source>
</evidence>
<dbReference type="PANTHER" id="PTHR33511">
    <property type="entry name" value="OS06G0632400 PROTEIN"/>
    <property type="match status" value="1"/>
</dbReference>
<dbReference type="EMBL" id="KZ451917">
    <property type="protein sequence ID" value="PKA62479.1"/>
    <property type="molecule type" value="Genomic_DNA"/>
</dbReference>
<name>A0A2I0B3W3_9ASPA</name>
<sequence length="78" mass="9118">MGGSSSSLFSSCLSFSSHRYRCREDEEEDYERRSRRKVRPSNEDGSRWVGEPDVDRKASDFIAKFHESRCMDPEHITV</sequence>
<dbReference type="InterPro" id="IPR008480">
    <property type="entry name" value="DUF761_pln"/>
</dbReference>
<proteinExistence type="predicted"/>
<evidence type="ECO:0000313" key="2">
    <source>
        <dbReference type="EMBL" id="PKA62479.1"/>
    </source>
</evidence>
<keyword evidence="3" id="KW-1185">Reference proteome</keyword>
<dbReference type="Proteomes" id="UP000236161">
    <property type="component" value="Unassembled WGS sequence"/>
</dbReference>
<dbReference type="AlphaFoldDB" id="A0A2I0B3W3"/>
<organism evidence="2 3">
    <name type="scientific">Apostasia shenzhenica</name>
    <dbReference type="NCBI Taxonomy" id="1088818"/>
    <lineage>
        <taxon>Eukaryota</taxon>
        <taxon>Viridiplantae</taxon>
        <taxon>Streptophyta</taxon>
        <taxon>Embryophyta</taxon>
        <taxon>Tracheophyta</taxon>
        <taxon>Spermatophyta</taxon>
        <taxon>Magnoliopsida</taxon>
        <taxon>Liliopsida</taxon>
        <taxon>Asparagales</taxon>
        <taxon>Orchidaceae</taxon>
        <taxon>Apostasioideae</taxon>
        <taxon>Apostasia</taxon>
    </lineage>
</organism>
<dbReference type="OrthoDB" id="654716at2759"/>
<protein>
    <submittedName>
        <fullName evidence="2">Uncharacterized protein</fullName>
    </submittedName>
</protein>
<feature type="region of interest" description="Disordered" evidence="1">
    <location>
        <begin position="19"/>
        <end position="51"/>
    </location>
</feature>
<reference evidence="2 3" key="1">
    <citation type="journal article" date="2017" name="Nature">
        <title>The Apostasia genome and the evolution of orchids.</title>
        <authorList>
            <person name="Zhang G.Q."/>
            <person name="Liu K.W."/>
            <person name="Li Z."/>
            <person name="Lohaus R."/>
            <person name="Hsiao Y.Y."/>
            <person name="Niu S.C."/>
            <person name="Wang J.Y."/>
            <person name="Lin Y.C."/>
            <person name="Xu Q."/>
            <person name="Chen L.J."/>
            <person name="Yoshida K."/>
            <person name="Fujiwara S."/>
            <person name="Wang Z.W."/>
            <person name="Zhang Y.Q."/>
            <person name="Mitsuda N."/>
            <person name="Wang M."/>
            <person name="Liu G.H."/>
            <person name="Pecoraro L."/>
            <person name="Huang H.X."/>
            <person name="Xiao X.J."/>
            <person name="Lin M."/>
            <person name="Wu X.Y."/>
            <person name="Wu W.L."/>
            <person name="Chen Y.Y."/>
            <person name="Chang S.B."/>
            <person name="Sakamoto S."/>
            <person name="Ohme-Takagi M."/>
            <person name="Yagi M."/>
            <person name="Zeng S.J."/>
            <person name="Shen C.Y."/>
            <person name="Yeh C.M."/>
            <person name="Luo Y.B."/>
            <person name="Tsai W.C."/>
            <person name="Van de Peer Y."/>
            <person name="Liu Z.J."/>
        </authorList>
    </citation>
    <scope>NUCLEOTIDE SEQUENCE [LARGE SCALE GENOMIC DNA]</scope>
    <source>
        <strain evidence="3">cv. Shenzhen</strain>
        <tissue evidence="2">Stem</tissue>
    </source>
</reference>
<gene>
    <name evidence="2" type="ORF">AXF42_Ash009366</name>
</gene>